<gene>
    <name evidence="3" type="ORF">NDI86_20280</name>
</gene>
<dbReference type="InterPro" id="IPR013373">
    <property type="entry name" value="Flagellin/pilin_N_arc"/>
</dbReference>
<dbReference type="Pfam" id="PF07790">
    <property type="entry name" value="Pilin_N"/>
    <property type="match status" value="1"/>
</dbReference>
<keyword evidence="1" id="KW-0812">Transmembrane</keyword>
<keyword evidence="4" id="KW-1185">Reference proteome</keyword>
<keyword evidence="1" id="KW-1133">Transmembrane helix</keyword>
<dbReference type="Proteomes" id="UP001268864">
    <property type="component" value="Unassembled WGS sequence"/>
</dbReference>
<dbReference type="RefSeq" id="WP_310902100.1">
    <property type="nucleotide sequence ID" value="NZ_JAMQOS010000008.1"/>
</dbReference>
<reference evidence="3 4" key="1">
    <citation type="submission" date="2022-06" db="EMBL/GenBank/DDBJ databases">
        <title>Halomicroarcula sp. a new haloarchaeum isolate from saline soil.</title>
        <authorList>
            <person name="Strakova D."/>
            <person name="Galisteo C."/>
            <person name="Sanchez-Porro C."/>
            <person name="Ventosa A."/>
        </authorList>
    </citation>
    <scope>NUCLEOTIDE SEQUENCE [LARGE SCALE GENOMIC DNA]</scope>
    <source>
        <strain evidence="3 4">S3CR25-11</strain>
    </source>
</reference>
<evidence type="ECO:0000313" key="3">
    <source>
        <dbReference type="EMBL" id="MDS0284437.1"/>
    </source>
</evidence>
<dbReference type="NCBIfam" id="TIGR02537">
    <property type="entry name" value="arch_flag_Nterm"/>
    <property type="match status" value="1"/>
</dbReference>
<proteinExistence type="predicted"/>
<name>A0ABU2FW24_9EURY</name>
<protein>
    <submittedName>
        <fullName evidence="3">Type IV pilin N-terminal domain-containing protein</fullName>
    </submittedName>
</protein>
<keyword evidence="1" id="KW-0472">Membrane</keyword>
<feature type="transmembrane region" description="Helical" evidence="1">
    <location>
        <begin position="12"/>
        <end position="41"/>
    </location>
</feature>
<accession>A0ABU2FW24</accession>
<comment type="caution">
    <text evidence="3">The sequence shown here is derived from an EMBL/GenBank/DDBJ whole genome shotgun (WGS) entry which is preliminary data.</text>
</comment>
<evidence type="ECO:0000259" key="2">
    <source>
        <dbReference type="Pfam" id="PF07790"/>
    </source>
</evidence>
<evidence type="ECO:0000313" key="4">
    <source>
        <dbReference type="Proteomes" id="UP001268864"/>
    </source>
</evidence>
<feature type="domain" description="Archaeal Type IV pilin N-terminal" evidence="2">
    <location>
        <begin position="11"/>
        <end position="80"/>
    </location>
</feature>
<sequence length="256" mass="26601">MGAGDIRSANDAVSSVISVILMVGVVVILGTVVSVFALGMAEGVDSAAPSSSFEFKILDDGDIEVTHESGDQLNGNQLRFAGAALEKIATGSITEWNGGDVTAGDSATVNVEANETLSLIWESPDGDETAMLAEYEVPAGATPTASIGSVDTGSSWPPAHRDGEVIVQNVQFGRVSNDNVYVVVDDEPGGKANKNADPRAGWVSTNGGSITFNFPIPYAIDKGETLTVTVYETDQEKTQLAQCEADEGTKVTCPDP</sequence>
<dbReference type="EMBL" id="JAMQOS010000008">
    <property type="protein sequence ID" value="MDS0284437.1"/>
    <property type="molecule type" value="Genomic_DNA"/>
</dbReference>
<evidence type="ECO:0000256" key="1">
    <source>
        <dbReference type="SAM" id="Phobius"/>
    </source>
</evidence>
<organism evidence="3 4">
    <name type="scientific">Haloarcula onubensis</name>
    <dbReference type="NCBI Taxonomy" id="2950539"/>
    <lineage>
        <taxon>Archaea</taxon>
        <taxon>Methanobacteriati</taxon>
        <taxon>Methanobacteriota</taxon>
        <taxon>Stenosarchaea group</taxon>
        <taxon>Halobacteria</taxon>
        <taxon>Halobacteriales</taxon>
        <taxon>Haloarculaceae</taxon>
        <taxon>Haloarcula</taxon>
    </lineage>
</organism>
<dbReference type="InterPro" id="IPR012859">
    <property type="entry name" value="Pilin_N_archaeal"/>
</dbReference>